<name>A0A8J3L1B8_9ACTN</name>
<keyword evidence="2" id="KW-0121">Carboxypeptidase</keyword>
<evidence type="ECO:0000313" key="2">
    <source>
        <dbReference type="EMBL" id="GIG05935.1"/>
    </source>
</evidence>
<dbReference type="Proteomes" id="UP000630887">
    <property type="component" value="Unassembled WGS sequence"/>
</dbReference>
<dbReference type="Gene3D" id="3.40.710.10">
    <property type="entry name" value="DD-peptidase/beta-lactamase superfamily"/>
    <property type="match status" value="1"/>
</dbReference>
<protein>
    <submittedName>
        <fullName evidence="2">D-Ala-D-Ala carboxypeptidase</fullName>
    </submittedName>
</protein>
<dbReference type="SUPFAM" id="SSF56601">
    <property type="entry name" value="beta-lactamase/transpeptidase-like"/>
    <property type="match status" value="1"/>
</dbReference>
<proteinExistence type="predicted"/>
<keyword evidence="3" id="KW-1185">Reference proteome</keyword>
<keyword evidence="2" id="KW-0645">Protease</keyword>
<dbReference type="EMBL" id="BONI01000018">
    <property type="protein sequence ID" value="GIG05935.1"/>
    <property type="molecule type" value="Genomic_DNA"/>
</dbReference>
<dbReference type="GO" id="GO:0004180">
    <property type="term" value="F:carboxypeptidase activity"/>
    <property type="evidence" value="ECO:0007669"/>
    <property type="project" value="UniProtKB-KW"/>
</dbReference>
<gene>
    <name evidence="2" type="ORF">Cco03nite_26350</name>
</gene>
<keyword evidence="2" id="KW-0378">Hydrolase</keyword>
<reference evidence="2 3" key="1">
    <citation type="submission" date="2021-01" db="EMBL/GenBank/DDBJ databases">
        <title>Whole genome shotgun sequence of Catellatospora coxensis NBRC 107359.</title>
        <authorList>
            <person name="Komaki H."/>
            <person name="Tamura T."/>
        </authorList>
    </citation>
    <scope>NUCLEOTIDE SEQUENCE [LARGE SCALE GENOMIC DNA]</scope>
    <source>
        <strain evidence="2 3">NBRC 107359</strain>
    </source>
</reference>
<evidence type="ECO:0000259" key="1">
    <source>
        <dbReference type="Pfam" id="PF00144"/>
    </source>
</evidence>
<dbReference type="PANTHER" id="PTHR46825:SF7">
    <property type="entry name" value="D-ALANYL-D-ALANINE CARBOXYPEPTIDASE"/>
    <property type="match status" value="1"/>
</dbReference>
<sequence>MLKQLDQASLQAAVDTAAKQMLVPGAVVLVCTPQGATTVLSGTLQRGAQTPPATGTHFRIGSNTKTMTAATVLLLAQEGRLKLSDPISRYVPDVPDGDDITIEQLLKMRSGLYNYTDAPEFSAMLDADLAKVWTPQETLAIAFRHPPNFAPGAEYEYCNTNYTLLGLVAEKVGGGPLGGQFQQRLYGPLGLDQTSLPAPEDAAIPDPGSRGYLYGGSSHAMTDEPYPADMQAAMRDGTLAPIDYTNQNPSYATAAGGAISTAENLATWIKSLVTGRVFDAGMQQRWLDSLQAQNPDAGPDGQQYGYGIVYQQVAPNVGLHFHGGEMPGFNSFMAHDLANDVTMVIWTNLTVDPDSRPTANALVPTVLNQVYAGLDLPTTPAPTPAPSPTS</sequence>
<dbReference type="InterPro" id="IPR050491">
    <property type="entry name" value="AmpC-like"/>
</dbReference>
<dbReference type="AlphaFoldDB" id="A0A8J3L1B8"/>
<feature type="domain" description="Beta-lactamase-related" evidence="1">
    <location>
        <begin position="15"/>
        <end position="362"/>
    </location>
</feature>
<accession>A0A8J3L1B8</accession>
<dbReference type="InterPro" id="IPR001466">
    <property type="entry name" value="Beta-lactam-related"/>
</dbReference>
<dbReference type="InterPro" id="IPR012338">
    <property type="entry name" value="Beta-lactam/transpept-like"/>
</dbReference>
<dbReference type="Pfam" id="PF00144">
    <property type="entry name" value="Beta-lactamase"/>
    <property type="match status" value="1"/>
</dbReference>
<comment type="caution">
    <text evidence="2">The sequence shown here is derived from an EMBL/GenBank/DDBJ whole genome shotgun (WGS) entry which is preliminary data.</text>
</comment>
<dbReference type="PANTHER" id="PTHR46825">
    <property type="entry name" value="D-ALANYL-D-ALANINE-CARBOXYPEPTIDASE/ENDOPEPTIDASE AMPH"/>
    <property type="match status" value="1"/>
</dbReference>
<evidence type="ECO:0000313" key="3">
    <source>
        <dbReference type="Proteomes" id="UP000630887"/>
    </source>
</evidence>
<organism evidence="2 3">
    <name type="scientific">Catellatospora coxensis</name>
    <dbReference type="NCBI Taxonomy" id="310354"/>
    <lineage>
        <taxon>Bacteria</taxon>
        <taxon>Bacillati</taxon>
        <taxon>Actinomycetota</taxon>
        <taxon>Actinomycetes</taxon>
        <taxon>Micromonosporales</taxon>
        <taxon>Micromonosporaceae</taxon>
        <taxon>Catellatospora</taxon>
    </lineage>
</organism>